<feature type="transmembrane region" description="Helical" evidence="5">
    <location>
        <begin position="122"/>
        <end position="146"/>
    </location>
</feature>
<feature type="transmembrane region" description="Helical" evidence="5">
    <location>
        <begin position="152"/>
        <end position="170"/>
    </location>
</feature>
<reference evidence="6 7" key="1">
    <citation type="submission" date="2014-08" db="EMBL/GenBank/DDBJ databases">
        <title>Whole genome shotgun sequence of Rhizobium rubi NBRC 13261.</title>
        <authorList>
            <person name="Katano-Makiyama Y."/>
            <person name="Hosoyama A."/>
            <person name="Hashimoto M."/>
            <person name="Hosoyama Y."/>
            <person name="Noguchi M."/>
            <person name="Tsuchikane K."/>
            <person name="Uohara A."/>
            <person name="Ohji S."/>
            <person name="Ichikawa N."/>
            <person name="Kimura A."/>
            <person name="Yamazoe A."/>
            <person name="Fujita N."/>
        </authorList>
    </citation>
    <scope>NUCLEOTIDE SEQUENCE [LARGE SCALE GENOMIC DNA]</scope>
    <source>
        <strain evidence="6 7">NBRC 13261</strain>
    </source>
</reference>
<keyword evidence="1 5" id="KW-1003">Cell membrane</keyword>
<dbReference type="AlphaFoldDB" id="A0A081CXM9"/>
<proteinExistence type="inferred from homology"/>
<dbReference type="RefSeq" id="WP_045230980.1">
    <property type="nucleotide sequence ID" value="NZ_BBJU01000017.1"/>
</dbReference>
<accession>A0A081CXM9</accession>
<evidence type="ECO:0000256" key="1">
    <source>
        <dbReference type="ARBA" id="ARBA00022475"/>
    </source>
</evidence>
<dbReference type="OrthoDB" id="9811954at2"/>
<keyword evidence="4 5" id="KW-0472">Membrane</keyword>
<dbReference type="InterPro" id="IPR019691">
    <property type="entry name" value="DUF2585"/>
</dbReference>
<protein>
    <recommendedName>
        <fullName evidence="5">UPF0314 protein RRU01S_17_00250</fullName>
    </recommendedName>
</protein>
<evidence type="ECO:0000313" key="6">
    <source>
        <dbReference type="EMBL" id="GAK71425.1"/>
    </source>
</evidence>
<gene>
    <name evidence="6" type="ORF">RRU01S_17_00250</name>
</gene>
<comment type="similarity">
    <text evidence="5">Belongs to the UPF0314 family.</text>
</comment>
<dbReference type="Proteomes" id="UP000028701">
    <property type="component" value="Unassembled WGS sequence"/>
</dbReference>
<evidence type="ECO:0000256" key="4">
    <source>
        <dbReference type="ARBA" id="ARBA00023136"/>
    </source>
</evidence>
<evidence type="ECO:0000256" key="5">
    <source>
        <dbReference type="HAMAP-Rule" id="MF_01514"/>
    </source>
</evidence>
<dbReference type="Pfam" id="PF10755">
    <property type="entry name" value="DUF2585"/>
    <property type="match status" value="1"/>
</dbReference>
<comment type="caution">
    <text evidence="6">The sequence shown here is derived from an EMBL/GenBank/DDBJ whole genome shotgun (WGS) entry which is preliminary data.</text>
</comment>
<evidence type="ECO:0000313" key="7">
    <source>
        <dbReference type="Proteomes" id="UP000028701"/>
    </source>
</evidence>
<dbReference type="eggNOG" id="ENOG502ZZUX">
    <property type="taxonomic scope" value="Bacteria"/>
</dbReference>
<feature type="transmembrane region" description="Helical" evidence="5">
    <location>
        <begin position="64"/>
        <end position="84"/>
    </location>
</feature>
<dbReference type="NCBIfam" id="NF002099">
    <property type="entry name" value="PRK00944.1"/>
    <property type="match status" value="1"/>
</dbReference>
<keyword evidence="3 5" id="KW-1133">Transmembrane helix</keyword>
<dbReference type="EMBL" id="BBJU01000017">
    <property type="protein sequence ID" value="GAK71425.1"/>
    <property type="molecule type" value="Genomic_DNA"/>
</dbReference>
<dbReference type="HAMAP" id="MF_01514">
    <property type="entry name" value="UPF0314"/>
    <property type="match status" value="1"/>
</dbReference>
<keyword evidence="2 5" id="KW-0812">Transmembrane</keyword>
<evidence type="ECO:0000256" key="2">
    <source>
        <dbReference type="ARBA" id="ARBA00022692"/>
    </source>
</evidence>
<comment type="subcellular location">
    <subcellularLocation>
        <location evidence="5">Cell membrane</location>
        <topology evidence="5">Multi-pass membrane protein</topology>
    </subcellularLocation>
</comment>
<sequence>MTLGEMSASRSSSYKWFGVAAALLVAQIVILYFMGRVPICECGYVKLFEPGVNTPGNSQHLADWYTPSHIIHGFLFYGLAWLLFRKQTIGMRLSFAVLIEAAWELLENSPIIIDRYRTATMALGYSGDSILNSAMDTVFMVVGFFFAARVPIWLTILIAIVFEIFTGWLIRDNLTLNVLMLVAPIDAIKEWQNALPAS</sequence>
<feature type="transmembrane region" description="Helical" evidence="5">
    <location>
        <begin position="16"/>
        <end position="35"/>
    </location>
</feature>
<organism evidence="6 7">
    <name type="scientific">Agrobacterium rubi TR3 = NBRC 13261</name>
    <dbReference type="NCBI Taxonomy" id="1368415"/>
    <lineage>
        <taxon>Bacteria</taxon>
        <taxon>Pseudomonadati</taxon>
        <taxon>Pseudomonadota</taxon>
        <taxon>Alphaproteobacteria</taxon>
        <taxon>Hyphomicrobiales</taxon>
        <taxon>Rhizobiaceae</taxon>
        <taxon>Rhizobium/Agrobacterium group</taxon>
        <taxon>Agrobacterium</taxon>
    </lineage>
</organism>
<evidence type="ECO:0000256" key="3">
    <source>
        <dbReference type="ARBA" id="ARBA00022989"/>
    </source>
</evidence>
<dbReference type="GO" id="GO:0005886">
    <property type="term" value="C:plasma membrane"/>
    <property type="evidence" value="ECO:0007669"/>
    <property type="project" value="UniProtKB-SubCell"/>
</dbReference>
<name>A0A081CXM9_9HYPH</name>